<feature type="transmembrane region" description="Helical" evidence="8">
    <location>
        <begin position="72"/>
        <end position="95"/>
    </location>
</feature>
<keyword evidence="10" id="KW-1185">Reference proteome</keyword>
<feature type="transmembrane region" description="Helical" evidence="8">
    <location>
        <begin position="308"/>
        <end position="328"/>
    </location>
</feature>
<dbReference type="RefSeq" id="WP_108025213.1">
    <property type="nucleotide sequence ID" value="NZ_QBKR01000020.1"/>
</dbReference>
<feature type="transmembrane region" description="Helical" evidence="8">
    <location>
        <begin position="187"/>
        <end position="207"/>
    </location>
</feature>
<evidence type="ECO:0000256" key="5">
    <source>
        <dbReference type="ARBA" id="ARBA00022989"/>
    </source>
</evidence>
<dbReference type="GO" id="GO:0008324">
    <property type="term" value="F:monoatomic cation transmembrane transporter activity"/>
    <property type="evidence" value="ECO:0007669"/>
    <property type="project" value="InterPro"/>
</dbReference>
<evidence type="ECO:0000256" key="7">
    <source>
        <dbReference type="ARBA" id="ARBA00023136"/>
    </source>
</evidence>
<organism evidence="9 10">
    <name type="scientific">Melghirimyces profundicolus</name>
    <dbReference type="NCBI Taxonomy" id="1242148"/>
    <lineage>
        <taxon>Bacteria</taxon>
        <taxon>Bacillati</taxon>
        <taxon>Bacillota</taxon>
        <taxon>Bacilli</taxon>
        <taxon>Bacillales</taxon>
        <taxon>Thermoactinomycetaceae</taxon>
        <taxon>Melghirimyces</taxon>
    </lineage>
</organism>
<proteinExistence type="predicted"/>
<name>A0A2T6BGT2_9BACL</name>
<comment type="caution">
    <text evidence="9">The sequence shown here is derived from an EMBL/GenBank/DDBJ whole genome shotgun (WGS) entry which is preliminary data.</text>
</comment>
<keyword evidence="2" id="KW-0813">Transport</keyword>
<evidence type="ECO:0000313" key="9">
    <source>
        <dbReference type="EMBL" id="PTX55251.1"/>
    </source>
</evidence>
<dbReference type="Pfam" id="PF02386">
    <property type="entry name" value="TrkH"/>
    <property type="match status" value="1"/>
</dbReference>
<keyword evidence="6" id="KW-0406">Ion transport</keyword>
<comment type="subcellular location">
    <subcellularLocation>
        <location evidence="1">Cell membrane</location>
        <topology evidence="1">Multi-pass membrane protein</topology>
    </subcellularLocation>
</comment>
<protein>
    <submittedName>
        <fullName evidence="9">Potassium uptake TrkH family protein</fullName>
    </submittedName>
</protein>
<evidence type="ECO:0000256" key="4">
    <source>
        <dbReference type="ARBA" id="ARBA00022692"/>
    </source>
</evidence>
<evidence type="ECO:0000313" key="10">
    <source>
        <dbReference type="Proteomes" id="UP000244240"/>
    </source>
</evidence>
<dbReference type="InterPro" id="IPR003445">
    <property type="entry name" value="Cat_transpt"/>
</dbReference>
<feature type="transmembrane region" description="Helical" evidence="8">
    <location>
        <begin position="41"/>
        <end position="60"/>
    </location>
</feature>
<reference evidence="9 10" key="1">
    <citation type="submission" date="2018-04" db="EMBL/GenBank/DDBJ databases">
        <title>Genomic Encyclopedia of Archaeal and Bacterial Type Strains, Phase II (KMG-II): from individual species to whole genera.</title>
        <authorList>
            <person name="Goeker M."/>
        </authorList>
    </citation>
    <scope>NUCLEOTIDE SEQUENCE [LARGE SCALE GENOMIC DNA]</scope>
    <source>
        <strain evidence="9 10">DSM 45787</strain>
    </source>
</reference>
<dbReference type="EMBL" id="QBKR01000020">
    <property type="protein sequence ID" value="PTX55251.1"/>
    <property type="molecule type" value="Genomic_DNA"/>
</dbReference>
<dbReference type="Proteomes" id="UP000244240">
    <property type="component" value="Unassembled WGS sequence"/>
</dbReference>
<evidence type="ECO:0000256" key="1">
    <source>
        <dbReference type="ARBA" id="ARBA00004651"/>
    </source>
</evidence>
<evidence type="ECO:0000256" key="3">
    <source>
        <dbReference type="ARBA" id="ARBA00022475"/>
    </source>
</evidence>
<feature type="transmembrane region" description="Helical" evidence="8">
    <location>
        <begin position="349"/>
        <end position="369"/>
    </location>
</feature>
<evidence type="ECO:0000256" key="2">
    <source>
        <dbReference type="ARBA" id="ARBA00022448"/>
    </source>
</evidence>
<keyword evidence="4 8" id="KW-0812">Transmembrane</keyword>
<evidence type="ECO:0000256" key="8">
    <source>
        <dbReference type="SAM" id="Phobius"/>
    </source>
</evidence>
<keyword evidence="5 8" id="KW-1133">Transmembrane helix</keyword>
<dbReference type="GO" id="GO:0005886">
    <property type="term" value="C:plasma membrane"/>
    <property type="evidence" value="ECO:0007669"/>
    <property type="project" value="UniProtKB-SubCell"/>
</dbReference>
<sequence>MKLKKVSPAQLLFFIYLSAAAVSSILLYLPFSHKPGVDVDFLDALFTAVSAISVTGLTVVNTAETFSPVGVFLLMVMNQFGGIGFMTLSTFLWMATGQRIGIQRRQMIMLDQNRSDLSGLVRLMRDLLVLSLAIEAVGALILGTYFYFSYPYGKNAFLYGIFSSISAFTNAGFDIFGNSLIGFSEDYIVQSVNIALMVAGGIGFPVLMELKEWFLSGNRRNFRFSLFTKITVTTYFVLLILGTGVLWLLETPHFYADQSWHRSFFYSLFNSVTARSGGLATMDINEYTTPSQLFLSFLMFIGASPSSVGGGIRTTTLAVVALAVYNYARGQRYIRVFRRELLDEDVRKASVVFSTGVLLLAVSVFLVSVEQPQHTLMEVMFEVSSAFGTCGLSMGITPELTAAGKISIMVLMFMGRIGILVLLFLLRRQTPPETYHYPRERVIIG</sequence>
<dbReference type="GO" id="GO:0030001">
    <property type="term" value="P:metal ion transport"/>
    <property type="evidence" value="ECO:0007669"/>
    <property type="project" value="UniProtKB-ARBA"/>
</dbReference>
<evidence type="ECO:0000256" key="6">
    <source>
        <dbReference type="ARBA" id="ARBA00023065"/>
    </source>
</evidence>
<gene>
    <name evidence="9" type="ORF">C8P63_12046</name>
</gene>
<accession>A0A2T6BGT2</accession>
<feature type="transmembrane region" description="Helical" evidence="8">
    <location>
        <begin position="406"/>
        <end position="426"/>
    </location>
</feature>
<feature type="transmembrane region" description="Helical" evidence="8">
    <location>
        <begin position="12"/>
        <end position="29"/>
    </location>
</feature>
<keyword evidence="3" id="KW-1003">Cell membrane</keyword>
<dbReference type="PANTHER" id="PTHR32024:SF4">
    <property type="entry name" value="KTR SYSTEM POTASSIUM UPTAKE PROTEIN D"/>
    <property type="match status" value="1"/>
</dbReference>
<dbReference type="OrthoDB" id="9810952at2"/>
<feature type="transmembrane region" description="Helical" evidence="8">
    <location>
        <begin position="127"/>
        <end position="148"/>
    </location>
</feature>
<dbReference type="AlphaFoldDB" id="A0A2T6BGT2"/>
<keyword evidence="7 8" id="KW-0472">Membrane</keyword>
<dbReference type="PANTHER" id="PTHR32024">
    <property type="entry name" value="TRK SYSTEM POTASSIUM UPTAKE PROTEIN TRKG-RELATED"/>
    <property type="match status" value="1"/>
</dbReference>
<feature type="transmembrane region" description="Helical" evidence="8">
    <location>
        <begin position="227"/>
        <end position="249"/>
    </location>
</feature>